<evidence type="ECO:0000259" key="17">
    <source>
        <dbReference type="PROSITE" id="PS50886"/>
    </source>
</evidence>
<keyword evidence="6" id="KW-0963">Cytoplasm</keyword>
<dbReference type="GO" id="GO:0000049">
    <property type="term" value="F:tRNA binding"/>
    <property type="evidence" value="ECO:0007669"/>
    <property type="project" value="UniProtKB-UniRule"/>
</dbReference>
<dbReference type="PROSITE" id="PS50886">
    <property type="entry name" value="TRBD"/>
    <property type="match status" value="1"/>
</dbReference>
<gene>
    <name evidence="18" type="ORF">COX05_04975</name>
</gene>
<dbReference type="EC" id="6.1.1.10" evidence="4"/>
<evidence type="ECO:0000256" key="13">
    <source>
        <dbReference type="ARBA" id="ARBA00023146"/>
    </source>
</evidence>
<dbReference type="GO" id="GO:0004825">
    <property type="term" value="F:methionine-tRNA ligase activity"/>
    <property type="evidence" value="ECO:0007669"/>
    <property type="project" value="UniProtKB-EC"/>
</dbReference>
<dbReference type="InterPro" id="IPR004495">
    <property type="entry name" value="Met-tRNA-synth_bsu_C"/>
</dbReference>
<evidence type="ECO:0000256" key="7">
    <source>
        <dbReference type="ARBA" id="ARBA00022555"/>
    </source>
</evidence>
<name>A0A2H0BEP1_UNCKA</name>
<dbReference type="Pfam" id="PF01588">
    <property type="entry name" value="tRNA_bind"/>
    <property type="match status" value="1"/>
</dbReference>
<evidence type="ECO:0000256" key="6">
    <source>
        <dbReference type="ARBA" id="ARBA00022490"/>
    </source>
</evidence>
<evidence type="ECO:0000256" key="11">
    <source>
        <dbReference type="ARBA" id="ARBA00022884"/>
    </source>
</evidence>
<evidence type="ECO:0000256" key="3">
    <source>
        <dbReference type="ARBA" id="ARBA00011738"/>
    </source>
</evidence>
<proteinExistence type="predicted"/>
<dbReference type="FunFam" id="2.40.50.140:FF:000042">
    <property type="entry name" value="Methionine--tRNA ligase"/>
    <property type="match status" value="1"/>
</dbReference>
<keyword evidence="10" id="KW-0067">ATP-binding</keyword>
<keyword evidence="8 18" id="KW-0436">Ligase</keyword>
<evidence type="ECO:0000256" key="10">
    <source>
        <dbReference type="ARBA" id="ARBA00022840"/>
    </source>
</evidence>
<dbReference type="GO" id="GO:0005737">
    <property type="term" value="C:cytoplasm"/>
    <property type="evidence" value="ECO:0007669"/>
    <property type="project" value="UniProtKB-SubCell"/>
</dbReference>
<keyword evidence="9" id="KW-0547">Nucleotide-binding</keyword>
<dbReference type="AlphaFoldDB" id="A0A2H0BEP1"/>
<evidence type="ECO:0000256" key="5">
    <source>
        <dbReference type="ARBA" id="ARBA00018753"/>
    </source>
</evidence>
<dbReference type="GO" id="GO:0005524">
    <property type="term" value="F:ATP binding"/>
    <property type="evidence" value="ECO:0007669"/>
    <property type="project" value="UniProtKB-KW"/>
</dbReference>
<comment type="subcellular location">
    <subcellularLocation>
        <location evidence="2">Cytoplasm</location>
    </subcellularLocation>
</comment>
<protein>
    <recommendedName>
        <fullName evidence="5">Methionine--tRNA ligase</fullName>
        <ecNumber evidence="4">6.1.1.10</ecNumber>
    </recommendedName>
    <alternativeName>
        <fullName evidence="14">Methionyl-tRNA synthetase</fullName>
    </alternativeName>
</protein>
<reference evidence="18 19" key="1">
    <citation type="submission" date="2017-09" db="EMBL/GenBank/DDBJ databases">
        <title>Depth-based differentiation of microbial function through sediment-hosted aquifers and enrichment of novel symbionts in the deep terrestrial subsurface.</title>
        <authorList>
            <person name="Probst A.J."/>
            <person name="Ladd B."/>
            <person name="Jarett J.K."/>
            <person name="Geller-Mcgrath D.E."/>
            <person name="Sieber C.M."/>
            <person name="Emerson J.B."/>
            <person name="Anantharaman K."/>
            <person name="Thomas B.C."/>
            <person name="Malmstrom R."/>
            <person name="Stieglmeier M."/>
            <person name="Klingl A."/>
            <person name="Woyke T."/>
            <person name="Ryan C.M."/>
            <person name="Banfield J.F."/>
        </authorList>
    </citation>
    <scope>NUCLEOTIDE SEQUENCE [LARGE SCALE GENOMIC DNA]</scope>
    <source>
        <strain evidence="18">CG22_combo_CG10-13_8_21_14_all_39_12</strain>
    </source>
</reference>
<dbReference type="Proteomes" id="UP000228495">
    <property type="component" value="Unassembled WGS sequence"/>
</dbReference>
<comment type="function">
    <text evidence="1">Is required not only for elongation of protein synthesis but also for the initiation of all mRNA translation through initiator tRNA(fMet) aminoacylation.</text>
</comment>
<accession>A0A2H0BEP1</accession>
<comment type="caution">
    <text evidence="18">The sequence shown here is derived from an EMBL/GenBank/DDBJ whole genome shotgun (WGS) entry which is preliminary data.</text>
</comment>
<evidence type="ECO:0000313" key="18">
    <source>
        <dbReference type="EMBL" id="PIP56049.1"/>
    </source>
</evidence>
<dbReference type="GO" id="GO:0006431">
    <property type="term" value="P:methionyl-tRNA aminoacylation"/>
    <property type="evidence" value="ECO:0007669"/>
    <property type="project" value="InterPro"/>
</dbReference>
<evidence type="ECO:0000256" key="15">
    <source>
        <dbReference type="ARBA" id="ARBA00047364"/>
    </source>
</evidence>
<comment type="subunit">
    <text evidence="3">Homodimer.</text>
</comment>
<dbReference type="InterPro" id="IPR002547">
    <property type="entry name" value="tRNA-bd_dom"/>
</dbReference>
<evidence type="ECO:0000256" key="14">
    <source>
        <dbReference type="ARBA" id="ARBA00030904"/>
    </source>
</evidence>
<evidence type="ECO:0000313" key="19">
    <source>
        <dbReference type="Proteomes" id="UP000228495"/>
    </source>
</evidence>
<dbReference type="SUPFAM" id="SSF50249">
    <property type="entry name" value="Nucleic acid-binding proteins"/>
    <property type="match status" value="1"/>
</dbReference>
<keyword evidence="7 16" id="KW-0820">tRNA-binding</keyword>
<dbReference type="Gene3D" id="2.40.50.140">
    <property type="entry name" value="Nucleic acid-binding proteins"/>
    <property type="match status" value="1"/>
</dbReference>
<comment type="catalytic activity">
    <reaction evidence="15">
        <text>tRNA(Met) + L-methionine + ATP = L-methionyl-tRNA(Met) + AMP + diphosphate</text>
        <dbReference type="Rhea" id="RHEA:13481"/>
        <dbReference type="Rhea" id="RHEA-COMP:9667"/>
        <dbReference type="Rhea" id="RHEA-COMP:9698"/>
        <dbReference type="ChEBI" id="CHEBI:30616"/>
        <dbReference type="ChEBI" id="CHEBI:33019"/>
        <dbReference type="ChEBI" id="CHEBI:57844"/>
        <dbReference type="ChEBI" id="CHEBI:78442"/>
        <dbReference type="ChEBI" id="CHEBI:78530"/>
        <dbReference type="ChEBI" id="CHEBI:456215"/>
        <dbReference type="EC" id="6.1.1.10"/>
    </reaction>
</comment>
<evidence type="ECO:0000256" key="2">
    <source>
        <dbReference type="ARBA" id="ARBA00004496"/>
    </source>
</evidence>
<evidence type="ECO:0000256" key="12">
    <source>
        <dbReference type="ARBA" id="ARBA00022917"/>
    </source>
</evidence>
<dbReference type="InterPro" id="IPR051270">
    <property type="entry name" value="Tyrosine-tRNA_ligase_regulator"/>
</dbReference>
<evidence type="ECO:0000256" key="16">
    <source>
        <dbReference type="PROSITE-ProRule" id="PRU00209"/>
    </source>
</evidence>
<sequence length="110" mass="11873">METITFEEFKKLDIKIGTVLSAEPVEKSEKLLRLTIDVGEENPRQIIAGLAKVTDDPQTLVGKQFPILTNLKPKSLMGLESQGMVLAANNDGAPVLMHPVDPVPPGSPIT</sequence>
<dbReference type="CDD" id="cd02800">
    <property type="entry name" value="tRNA_bind_EcMetRS_like"/>
    <property type="match status" value="1"/>
</dbReference>
<evidence type="ECO:0000256" key="9">
    <source>
        <dbReference type="ARBA" id="ARBA00022741"/>
    </source>
</evidence>
<evidence type="ECO:0000256" key="8">
    <source>
        <dbReference type="ARBA" id="ARBA00022598"/>
    </source>
</evidence>
<keyword evidence="12" id="KW-0648">Protein biosynthesis</keyword>
<keyword evidence="13" id="KW-0030">Aminoacyl-tRNA synthetase</keyword>
<evidence type="ECO:0000256" key="1">
    <source>
        <dbReference type="ARBA" id="ARBA00003314"/>
    </source>
</evidence>
<feature type="domain" description="TRNA-binding" evidence="17">
    <location>
        <begin position="8"/>
        <end position="110"/>
    </location>
</feature>
<organism evidence="18 19">
    <name type="scientific">candidate division WWE3 bacterium CG22_combo_CG10-13_8_21_14_all_39_12</name>
    <dbReference type="NCBI Taxonomy" id="1975094"/>
    <lineage>
        <taxon>Bacteria</taxon>
        <taxon>Katanobacteria</taxon>
    </lineage>
</organism>
<keyword evidence="11 16" id="KW-0694">RNA-binding</keyword>
<dbReference type="PANTHER" id="PTHR11586:SF37">
    <property type="entry name" value="TRNA-BINDING DOMAIN-CONTAINING PROTEIN"/>
    <property type="match status" value="1"/>
</dbReference>
<evidence type="ECO:0000256" key="4">
    <source>
        <dbReference type="ARBA" id="ARBA00012838"/>
    </source>
</evidence>
<dbReference type="EMBL" id="PCSU01000091">
    <property type="protein sequence ID" value="PIP56049.1"/>
    <property type="molecule type" value="Genomic_DNA"/>
</dbReference>
<dbReference type="InterPro" id="IPR012340">
    <property type="entry name" value="NA-bd_OB-fold"/>
</dbReference>
<dbReference type="PANTHER" id="PTHR11586">
    <property type="entry name" value="TRNA-AMINOACYLATION COFACTOR ARC1 FAMILY MEMBER"/>
    <property type="match status" value="1"/>
</dbReference>